<dbReference type="EMBL" id="CP017634">
    <property type="protein sequence ID" value="ATW28855.1"/>
    <property type="molecule type" value="Genomic_DNA"/>
</dbReference>
<dbReference type="Pfam" id="PF03466">
    <property type="entry name" value="LysR_substrate"/>
    <property type="match status" value="1"/>
</dbReference>
<gene>
    <name evidence="6" type="ORF">DCMF_23735</name>
</gene>
<dbReference type="InterPro" id="IPR036388">
    <property type="entry name" value="WH-like_DNA-bd_sf"/>
</dbReference>
<evidence type="ECO:0000313" key="6">
    <source>
        <dbReference type="EMBL" id="ATW28855.1"/>
    </source>
</evidence>
<dbReference type="KEGG" id="fwa:DCMF_23735"/>
<dbReference type="GO" id="GO:0000976">
    <property type="term" value="F:transcription cis-regulatory region binding"/>
    <property type="evidence" value="ECO:0007669"/>
    <property type="project" value="TreeGrafter"/>
</dbReference>
<dbReference type="PROSITE" id="PS50931">
    <property type="entry name" value="HTH_LYSR"/>
    <property type="match status" value="1"/>
</dbReference>
<dbReference type="GO" id="GO:0003700">
    <property type="term" value="F:DNA-binding transcription factor activity"/>
    <property type="evidence" value="ECO:0007669"/>
    <property type="project" value="InterPro"/>
</dbReference>
<dbReference type="InterPro" id="IPR005119">
    <property type="entry name" value="LysR_subst-bd"/>
</dbReference>
<dbReference type="InterPro" id="IPR036390">
    <property type="entry name" value="WH_DNA-bd_sf"/>
</dbReference>
<keyword evidence="7" id="KW-1185">Reference proteome</keyword>
<evidence type="ECO:0000256" key="4">
    <source>
        <dbReference type="ARBA" id="ARBA00023163"/>
    </source>
</evidence>
<accession>A0A3G1L321</accession>
<proteinExistence type="inferred from homology"/>
<organism evidence="6 7">
    <name type="scientific">Formimonas warabiya</name>
    <dbReference type="NCBI Taxonomy" id="1761012"/>
    <lineage>
        <taxon>Bacteria</taxon>
        <taxon>Bacillati</taxon>
        <taxon>Bacillota</taxon>
        <taxon>Clostridia</taxon>
        <taxon>Eubacteriales</taxon>
        <taxon>Peptococcaceae</taxon>
        <taxon>Candidatus Formimonas</taxon>
    </lineage>
</organism>
<comment type="similarity">
    <text evidence="1">Belongs to the LysR transcriptional regulatory family.</text>
</comment>
<dbReference type="InterPro" id="IPR000847">
    <property type="entry name" value="LysR_HTH_N"/>
</dbReference>
<sequence>MTEVANQLFISQPAISQTIRELEADFGIHLFDRIGKRLYLTHEGEIFLNYVRRILNLYEDCAKILKESSELKQGKLRIGASTTIGIYVLPQIIGKFYQEHRGIEVSIAIENTKIIAEMILKNQIDFAFVEGPVFSDEIIEEFFCADELVFITPPGHPWDQPAGIDFKAIEHAKLIMREQGSGTREVLEEALKAFDVDVSVDFELGNTEAIKKAVEAGLGVSCISKRCVEKETADGRIALTKVNGLVIMREFHLIYHKDKYLSKLFNLFIDFSRSQVK</sequence>
<name>A0A3G1L321_FORW1</name>
<dbReference type="Gene3D" id="3.40.190.290">
    <property type="match status" value="1"/>
</dbReference>
<dbReference type="AlphaFoldDB" id="A0A3G1L321"/>
<dbReference type="Proteomes" id="UP000323521">
    <property type="component" value="Chromosome"/>
</dbReference>
<evidence type="ECO:0000256" key="3">
    <source>
        <dbReference type="ARBA" id="ARBA00023125"/>
    </source>
</evidence>
<evidence type="ECO:0000256" key="1">
    <source>
        <dbReference type="ARBA" id="ARBA00009437"/>
    </source>
</evidence>
<dbReference type="PRINTS" id="PR00039">
    <property type="entry name" value="HTHLYSR"/>
</dbReference>
<evidence type="ECO:0000259" key="5">
    <source>
        <dbReference type="PROSITE" id="PS50931"/>
    </source>
</evidence>
<dbReference type="Pfam" id="PF00126">
    <property type="entry name" value="HTH_1"/>
    <property type="match status" value="1"/>
</dbReference>
<protein>
    <submittedName>
        <fullName evidence="6">LysR family transcriptional regulator</fullName>
    </submittedName>
</protein>
<feature type="domain" description="HTH lysR-type" evidence="5">
    <location>
        <begin position="1"/>
        <end position="41"/>
    </location>
</feature>
<keyword evidence="3" id="KW-0238">DNA-binding</keyword>
<keyword evidence="2" id="KW-0805">Transcription regulation</keyword>
<evidence type="ECO:0000256" key="2">
    <source>
        <dbReference type="ARBA" id="ARBA00023015"/>
    </source>
</evidence>
<dbReference type="Gene3D" id="1.10.10.10">
    <property type="entry name" value="Winged helix-like DNA-binding domain superfamily/Winged helix DNA-binding domain"/>
    <property type="match status" value="1"/>
</dbReference>
<dbReference type="CDD" id="cd08420">
    <property type="entry name" value="PBP2_CysL_like"/>
    <property type="match status" value="1"/>
</dbReference>
<reference evidence="6 7" key="1">
    <citation type="submission" date="2016-10" db="EMBL/GenBank/DDBJ databases">
        <title>Complete Genome Sequence of Peptococcaceae strain DCMF.</title>
        <authorList>
            <person name="Edwards R.J."/>
            <person name="Holland S.I."/>
            <person name="Deshpande N.P."/>
            <person name="Wong Y.K."/>
            <person name="Ertan H."/>
            <person name="Manefield M."/>
            <person name="Russell T.L."/>
            <person name="Lee M.J."/>
        </authorList>
    </citation>
    <scope>NUCLEOTIDE SEQUENCE [LARGE SCALE GENOMIC DNA]</scope>
    <source>
        <strain evidence="6 7">DCMF</strain>
    </source>
</reference>
<keyword evidence="4" id="KW-0804">Transcription</keyword>
<dbReference type="PANTHER" id="PTHR30126:SF39">
    <property type="entry name" value="HTH-TYPE TRANSCRIPTIONAL REGULATOR CYSL"/>
    <property type="match status" value="1"/>
</dbReference>
<dbReference type="PANTHER" id="PTHR30126">
    <property type="entry name" value="HTH-TYPE TRANSCRIPTIONAL REGULATOR"/>
    <property type="match status" value="1"/>
</dbReference>
<dbReference type="SUPFAM" id="SSF46785">
    <property type="entry name" value="Winged helix' DNA-binding domain"/>
    <property type="match status" value="1"/>
</dbReference>
<dbReference type="SUPFAM" id="SSF53850">
    <property type="entry name" value="Periplasmic binding protein-like II"/>
    <property type="match status" value="1"/>
</dbReference>
<evidence type="ECO:0000313" key="7">
    <source>
        <dbReference type="Proteomes" id="UP000323521"/>
    </source>
</evidence>